<protein>
    <submittedName>
        <fullName evidence="2">GNAT family N-acetyltransferase</fullName>
    </submittedName>
</protein>
<dbReference type="PROSITE" id="PS51186">
    <property type="entry name" value="GNAT"/>
    <property type="match status" value="1"/>
</dbReference>
<dbReference type="AlphaFoldDB" id="A0A6P1TNH0"/>
<reference evidence="2 3" key="1">
    <citation type="submission" date="2020-01" db="EMBL/GenBank/DDBJ databases">
        <title>Genome analysis of Anaerocolumna sp. CBA3638.</title>
        <authorList>
            <person name="Kim J."/>
            <person name="Roh S.W."/>
        </authorList>
    </citation>
    <scope>NUCLEOTIDE SEQUENCE [LARGE SCALE GENOMIC DNA]</scope>
    <source>
        <strain evidence="2 3">CBA3638</strain>
    </source>
</reference>
<dbReference type="Gene3D" id="3.40.630.30">
    <property type="match status" value="1"/>
</dbReference>
<dbReference type="RefSeq" id="WP_161838838.1">
    <property type="nucleotide sequence ID" value="NZ_CP048000.1"/>
</dbReference>
<dbReference type="EMBL" id="CP048000">
    <property type="protein sequence ID" value="QHQ62013.1"/>
    <property type="molecule type" value="Genomic_DNA"/>
</dbReference>
<dbReference type="KEGG" id="anr:Ana3638_15480"/>
<dbReference type="SUPFAM" id="SSF55729">
    <property type="entry name" value="Acyl-CoA N-acyltransferases (Nat)"/>
    <property type="match status" value="1"/>
</dbReference>
<evidence type="ECO:0000259" key="1">
    <source>
        <dbReference type="PROSITE" id="PS51186"/>
    </source>
</evidence>
<feature type="domain" description="N-acetyltransferase" evidence="1">
    <location>
        <begin position="2"/>
        <end position="139"/>
    </location>
</feature>
<organism evidence="2 3">
    <name type="scientific">Anaerocolumna sedimenticola</name>
    <dbReference type="NCBI Taxonomy" id="2696063"/>
    <lineage>
        <taxon>Bacteria</taxon>
        <taxon>Bacillati</taxon>
        <taxon>Bacillota</taxon>
        <taxon>Clostridia</taxon>
        <taxon>Lachnospirales</taxon>
        <taxon>Lachnospiraceae</taxon>
        <taxon>Anaerocolumna</taxon>
    </lineage>
</organism>
<gene>
    <name evidence="2" type="ORF">Ana3638_15480</name>
</gene>
<dbReference type="CDD" id="cd04301">
    <property type="entry name" value="NAT_SF"/>
    <property type="match status" value="1"/>
</dbReference>
<dbReference type="InterPro" id="IPR016181">
    <property type="entry name" value="Acyl_CoA_acyltransferase"/>
</dbReference>
<accession>A0A6P1TNH0</accession>
<keyword evidence="3" id="KW-1185">Reference proteome</keyword>
<keyword evidence="2" id="KW-0808">Transferase</keyword>
<dbReference type="Pfam" id="PF13673">
    <property type="entry name" value="Acetyltransf_10"/>
    <property type="match status" value="1"/>
</dbReference>
<sequence>MEQIVEAKSILKKKDLLAVLAESVYNPTEERLMNRANNYIINPNTAVYANKENDTYKGIIVIDFSNINAIEILDIAVSASFQKSGIGSSLINHCINMFHPDEIIAETDDDAVEFYEKFGFHILSLGDKYGAGIMRYQCTFKCK</sequence>
<evidence type="ECO:0000313" key="3">
    <source>
        <dbReference type="Proteomes" id="UP000464314"/>
    </source>
</evidence>
<dbReference type="GO" id="GO:0016747">
    <property type="term" value="F:acyltransferase activity, transferring groups other than amino-acyl groups"/>
    <property type="evidence" value="ECO:0007669"/>
    <property type="project" value="InterPro"/>
</dbReference>
<proteinExistence type="predicted"/>
<dbReference type="Proteomes" id="UP000464314">
    <property type="component" value="Chromosome"/>
</dbReference>
<dbReference type="InterPro" id="IPR000182">
    <property type="entry name" value="GNAT_dom"/>
</dbReference>
<evidence type="ECO:0000313" key="2">
    <source>
        <dbReference type="EMBL" id="QHQ62013.1"/>
    </source>
</evidence>
<name>A0A6P1TNH0_9FIRM</name>